<reference evidence="2 3" key="1">
    <citation type="submission" date="2023-11" db="EMBL/GenBank/DDBJ databases">
        <title>Draft genome sequence and annotation of the polyextremotolerant black yeast-like fungus Aureobasidium pullulans NRRL 62042.</title>
        <authorList>
            <person name="Dielentheis-Frenken M.R.E."/>
            <person name="Wibberg D."/>
            <person name="Blank L.M."/>
            <person name="Tiso T."/>
        </authorList>
    </citation>
    <scope>NUCLEOTIDE SEQUENCE [LARGE SCALE GENOMIC DNA]</scope>
    <source>
        <strain evidence="2 3">NRRL 62042</strain>
    </source>
</reference>
<evidence type="ECO:0000313" key="2">
    <source>
        <dbReference type="EMBL" id="KAK6004986.1"/>
    </source>
</evidence>
<feature type="region of interest" description="Disordered" evidence="1">
    <location>
        <begin position="63"/>
        <end position="101"/>
    </location>
</feature>
<name>A0ABR0TM61_AURPU</name>
<proteinExistence type="predicted"/>
<evidence type="ECO:0000256" key="1">
    <source>
        <dbReference type="SAM" id="MobiDB-lite"/>
    </source>
</evidence>
<keyword evidence="3" id="KW-1185">Reference proteome</keyword>
<accession>A0ABR0TM61</accession>
<dbReference type="EMBL" id="JASGXD010000006">
    <property type="protein sequence ID" value="KAK6004986.1"/>
    <property type="molecule type" value="Genomic_DNA"/>
</dbReference>
<comment type="caution">
    <text evidence="2">The sequence shown here is derived from an EMBL/GenBank/DDBJ whole genome shotgun (WGS) entry which is preliminary data.</text>
</comment>
<organism evidence="2 3">
    <name type="scientific">Aureobasidium pullulans</name>
    <name type="common">Black yeast</name>
    <name type="synonym">Pullularia pullulans</name>
    <dbReference type="NCBI Taxonomy" id="5580"/>
    <lineage>
        <taxon>Eukaryota</taxon>
        <taxon>Fungi</taxon>
        <taxon>Dikarya</taxon>
        <taxon>Ascomycota</taxon>
        <taxon>Pezizomycotina</taxon>
        <taxon>Dothideomycetes</taxon>
        <taxon>Dothideomycetidae</taxon>
        <taxon>Dothideales</taxon>
        <taxon>Saccotheciaceae</taxon>
        <taxon>Aureobasidium</taxon>
    </lineage>
</organism>
<feature type="compositionally biased region" description="Basic and acidic residues" evidence="1">
    <location>
        <begin position="77"/>
        <end position="90"/>
    </location>
</feature>
<evidence type="ECO:0000313" key="3">
    <source>
        <dbReference type="Proteomes" id="UP001341245"/>
    </source>
</evidence>
<dbReference type="Proteomes" id="UP001341245">
    <property type="component" value="Unassembled WGS sequence"/>
</dbReference>
<protein>
    <submittedName>
        <fullName evidence="2">Uncharacterized protein</fullName>
    </submittedName>
</protein>
<sequence length="101" mass="10891">MSNHINVPQEDDDKINRTLRENLPDNINEVDLGSKEQKGLLSFVGDPLGKGIEKGLSPVGNLVGGTGDRMAGFTKQDQPKKGEAYEKFGGKEQNGQNPLGL</sequence>
<gene>
    <name evidence="2" type="ORF">QM012_007765</name>
</gene>